<comment type="caution">
    <text evidence="3">The sequence shown here is derived from an EMBL/GenBank/DDBJ whole genome shotgun (WGS) entry which is preliminary data.</text>
</comment>
<name>A0A135RPP6_9PEZI</name>
<evidence type="ECO:0000313" key="4">
    <source>
        <dbReference type="Proteomes" id="UP000070054"/>
    </source>
</evidence>
<feature type="region of interest" description="Disordered" evidence="1">
    <location>
        <begin position="35"/>
        <end position="60"/>
    </location>
</feature>
<protein>
    <submittedName>
        <fullName evidence="3">Uncharacterized protein</fullName>
    </submittedName>
</protein>
<dbReference type="Proteomes" id="UP000070054">
    <property type="component" value="Unassembled WGS sequence"/>
</dbReference>
<dbReference type="AlphaFoldDB" id="A0A135RPP6"/>
<sequence>MKATILYLVFFLTSAAAIAIHSKTAIATASAQTPTSFNVTNVPPPTGGDQDHDQDSEKGDLAPWEQSFCSMRHHHKTKSSHHKIKHPTHQGGKDTKGNQAPNWQRCKKHRDKHLPPKKMESPRSLAETNGTRASSAEGHGGQKGYEGHKGHKSHGECFKKCVGFKIPFISKLIPEGMMEPVCEGICGCKGSEQCNGKDSGDEEEPKEENPPVPYKYVNQMYDWKEWIAKEKEIKPAKDEGDAPPTPRSLKDVSATHV</sequence>
<feature type="chain" id="PRO_5007801043" evidence="2">
    <location>
        <begin position="18"/>
        <end position="257"/>
    </location>
</feature>
<gene>
    <name evidence="3" type="ORF">CNYM01_07215</name>
</gene>
<feature type="region of interest" description="Disordered" evidence="1">
    <location>
        <begin position="72"/>
        <end position="151"/>
    </location>
</feature>
<feature type="compositionally biased region" description="Basic and acidic residues" evidence="1">
    <location>
        <begin position="49"/>
        <end position="60"/>
    </location>
</feature>
<evidence type="ECO:0000256" key="1">
    <source>
        <dbReference type="SAM" id="MobiDB-lite"/>
    </source>
</evidence>
<feature type="region of interest" description="Disordered" evidence="1">
    <location>
        <begin position="193"/>
        <end position="214"/>
    </location>
</feature>
<reference evidence="3 4" key="1">
    <citation type="submission" date="2014-02" db="EMBL/GenBank/DDBJ databases">
        <title>The genome sequence of Colletotrichum nymphaeae SA-01.</title>
        <authorList>
            <person name="Baroncelli R."/>
            <person name="Thon M.R."/>
        </authorList>
    </citation>
    <scope>NUCLEOTIDE SEQUENCE [LARGE SCALE GENOMIC DNA]</scope>
    <source>
        <strain evidence="3 4">SA-01</strain>
    </source>
</reference>
<feature type="signal peptide" evidence="2">
    <location>
        <begin position="1"/>
        <end position="17"/>
    </location>
</feature>
<keyword evidence="2" id="KW-0732">Signal</keyword>
<feature type="region of interest" description="Disordered" evidence="1">
    <location>
        <begin position="233"/>
        <end position="257"/>
    </location>
</feature>
<evidence type="ECO:0000256" key="2">
    <source>
        <dbReference type="SAM" id="SignalP"/>
    </source>
</evidence>
<dbReference type="EMBL" id="JEMN01001848">
    <property type="protein sequence ID" value="KXH25670.1"/>
    <property type="molecule type" value="Genomic_DNA"/>
</dbReference>
<dbReference type="OrthoDB" id="4851240at2759"/>
<keyword evidence="4" id="KW-1185">Reference proteome</keyword>
<feature type="compositionally biased region" description="Basic residues" evidence="1">
    <location>
        <begin position="72"/>
        <end position="88"/>
    </location>
</feature>
<proteinExistence type="predicted"/>
<accession>A0A135RPP6</accession>
<organism evidence="3 4">
    <name type="scientific">Colletotrichum nymphaeae SA-01</name>
    <dbReference type="NCBI Taxonomy" id="1460502"/>
    <lineage>
        <taxon>Eukaryota</taxon>
        <taxon>Fungi</taxon>
        <taxon>Dikarya</taxon>
        <taxon>Ascomycota</taxon>
        <taxon>Pezizomycotina</taxon>
        <taxon>Sordariomycetes</taxon>
        <taxon>Hypocreomycetidae</taxon>
        <taxon>Glomerellales</taxon>
        <taxon>Glomerellaceae</taxon>
        <taxon>Colletotrichum</taxon>
        <taxon>Colletotrichum acutatum species complex</taxon>
    </lineage>
</organism>
<evidence type="ECO:0000313" key="3">
    <source>
        <dbReference type="EMBL" id="KXH25670.1"/>
    </source>
</evidence>